<dbReference type="InterPro" id="IPR036514">
    <property type="entry name" value="SGNH_hydro_sf"/>
</dbReference>
<dbReference type="SUPFAM" id="SSF52266">
    <property type="entry name" value="SGNH hydrolase"/>
    <property type="match status" value="1"/>
</dbReference>
<proteinExistence type="predicted"/>
<evidence type="ECO:0000313" key="2">
    <source>
        <dbReference type="EMBL" id="TLS37451.1"/>
    </source>
</evidence>
<feature type="domain" description="SGNH hydrolase-type esterase" evidence="1">
    <location>
        <begin position="60"/>
        <end position="250"/>
    </location>
</feature>
<dbReference type="CDD" id="cd04506">
    <property type="entry name" value="SGNH_hydrolase_YpmR_like"/>
    <property type="match status" value="1"/>
</dbReference>
<dbReference type="Gene3D" id="3.40.50.1110">
    <property type="entry name" value="SGNH hydrolase"/>
    <property type="match status" value="1"/>
</dbReference>
<organism evidence="2 3">
    <name type="scientific">Exobacillus caeni</name>
    <dbReference type="NCBI Taxonomy" id="2574798"/>
    <lineage>
        <taxon>Bacteria</taxon>
        <taxon>Bacillati</taxon>
        <taxon>Bacillota</taxon>
        <taxon>Bacilli</taxon>
        <taxon>Bacillales</taxon>
        <taxon>Guptibacillaceae</taxon>
        <taxon>Exobacillus</taxon>
    </lineage>
</organism>
<comment type="caution">
    <text evidence="2">The sequence shown here is derived from an EMBL/GenBank/DDBJ whole genome shotgun (WGS) entry which is preliminary data.</text>
</comment>
<dbReference type="InterPro" id="IPR051532">
    <property type="entry name" value="Ester_Hydrolysis_Enzymes"/>
</dbReference>
<dbReference type="Proteomes" id="UP000308230">
    <property type="component" value="Unassembled WGS sequence"/>
</dbReference>
<dbReference type="GO" id="GO:0004622">
    <property type="term" value="F:phosphatidylcholine lysophospholipase activity"/>
    <property type="evidence" value="ECO:0007669"/>
    <property type="project" value="TreeGrafter"/>
</dbReference>
<dbReference type="Pfam" id="PF13472">
    <property type="entry name" value="Lipase_GDSL_2"/>
    <property type="match status" value="1"/>
</dbReference>
<protein>
    <submittedName>
        <fullName evidence="2">GDSL family lipase</fullName>
    </submittedName>
</protein>
<dbReference type="InterPro" id="IPR013830">
    <property type="entry name" value="SGNH_hydro"/>
</dbReference>
<dbReference type="OrthoDB" id="252349at2"/>
<reference evidence="2 3" key="1">
    <citation type="submission" date="2019-04" db="EMBL/GenBank/DDBJ databases">
        <title>Bacillus caeni sp. nov., a bacterium isolated from mangrove sediment.</title>
        <authorList>
            <person name="Huang H."/>
            <person name="Mo K."/>
            <person name="Hu Y."/>
        </authorList>
    </citation>
    <scope>NUCLEOTIDE SEQUENCE [LARGE SCALE GENOMIC DNA]</scope>
    <source>
        <strain evidence="2 3">HB172195</strain>
    </source>
</reference>
<evidence type="ECO:0000313" key="3">
    <source>
        <dbReference type="Proteomes" id="UP000308230"/>
    </source>
</evidence>
<dbReference type="EMBL" id="SWLG01000006">
    <property type="protein sequence ID" value="TLS37451.1"/>
    <property type="molecule type" value="Genomic_DNA"/>
</dbReference>
<dbReference type="AlphaFoldDB" id="A0A5R9F357"/>
<sequence>MKKAYIITLSVLLLLLGGTYLFLSLKPSSVLMVSEITPLERENLEGLFPPLPHEYKIVGLGDSLTKGVGDENSEGYIGYVADHYFKDSLHGEPILKNFAVTGNKTDDLLKRLQAKKVQKEVKEADFIFITIGGNDLMGVVKNNFLNLDRDLFTLQKKVYLENLEKALTDIRDMNAEVPVYLVGVFNPFSKVFGEIPEINDIVNEWNAGSKQVTGEFENVNFVPIYDLFEESEINLLYDDAFHPNGAGYERIGERVIEHLEEKELARH</sequence>
<dbReference type="PANTHER" id="PTHR30383:SF27">
    <property type="entry name" value="SPORE GERMINATION LIPASE LIPC"/>
    <property type="match status" value="1"/>
</dbReference>
<accession>A0A5R9F357</accession>
<name>A0A5R9F357_9BACL</name>
<dbReference type="PANTHER" id="PTHR30383">
    <property type="entry name" value="THIOESTERASE 1/PROTEASE 1/LYSOPHOSPHOLIPASE L1"/>
    <property type="match status" value="1"/>
</dbReference>
<dbReference type="RefSeq" id="WP_138125894.1">
    <property type="nucleotide sequence ID" value="NZ_SWLG01000006.1"/>
</dbReference>
<keyword evidence="3" id="KW-1185">Reference proteome</keyword>
<gene>
    <name evidence="2" type="ORF">FCL54_09905</name>
</gene>
<evidence type="ECO:0000259" key="1">
    <source>
        <dbReference type="Pfam" id="PF13472"/>
    </source>
</evidence>